<sequence length="137" mass="15289">MKMLHSSMCLLLVSTYLGYIEGQVAKAHTSQVGSGMKAPKVVPKPNYAAVYVRLDCEPDIETSGNCLLECFANDYRQTGLRDTYDGFVNDFKFSRLGRVSDFTVSNGSNKCTPDLWKKSIKHCEAHIPGGEIRMRCK</sequence>
<dbReference type="Proteomes" id="UP001479436">
    <property type="component" value="Unassembled WGS sequence"/>
</dbReference>
<comment type="caution">
    <text evidence="2">The sequence shown here is derived from an EMBL/GenBank/DDBJ whole genome shotgun (WGS) entry which is preliminary data.</text>
</comment>
<evidence type="ECO:0000313" key="2">
    <source>
        <dbReference type="EMBL" id="KAK9659989.1"/>
    </source>
</evidence>
<evidence type="ECO:0000256" key="1">
    <source>
        <dbReference type="SAM" id="SignalP"/>
    </source>
</evidence>
<feature type="chain" id="PRO_5047325368" evidence="1">
    <location>
        <begin position="23"/>
        <end position="137"/>
    </location>
</feature>
<feature type="signal peptide" evidence="1">
    <location>
        <begin position="1"/>
        <end position="22"/>
    </location>
</feature>
<dbReference type="EMBL" id="JASJQH010012351">
    <property type="protein sequence ID" value="KAK9659989.1"/>
    <property type="molecule type" value="Genomic_DNA"/>
</dbReference>
<name>A0ABR2VJ74_9FUNG</name>
<organism evidence="2 3">
    <name type="scientific">Basidiobolus ranarum</name>
    <dbReference type="NCBI Taxonomy" id="34480"/>
    <lineage>
        <taxon>Eukaryota</taxon>
        <taxon>Fungi</taxon>
        <taxon>Fungi incertae sedis</taxon>
        <taxon>Zoopagomycota</taxon>
        <taxon>Entomophthoromycotina</taxon>
        <taxon>Basidiobolomycetes</taxon>
        <taxon>Basidiobolales</taxon>
        <taxon>Basidiobolaceae</taxon>
        <taxon>Basidiobolus</taxon>
    </lineage>
</organism>
<accession>A0ABR2VJ74</accession>
<gene>
    <name evidence="2" type="ORF">K7432_018270</name>
</gene>
<reference evidence="2 3" key="1">
    <citation type="submission" date="2023-04" db="EMBL/GenBank/DDBJ databases">
        <title>Genome of Basidiobolus ranarum AG-B5.</title>
        <authorList>
            <person name="Stajich J.E."/>
            <person name="Carter-House D."/>
            <person name="Gryganskyi A."/>
        </authorList>
    </citation>
    <scope>NUCLEOTIDE SEQUENCE [LARGE SCALE GENOMIC DNA]</scope>
    <source>
        <strain evidence="2 3">AG-B5</strain>
    </source>
</reference>
<evidence type="ECO:0000313" key="3">
    <source>
        <dbReference type="Proteomes" id="UP001479436"/>
    </source>
</evidence>
<proteinExistence type="predicted"/>
<keyword evidence="3" id="KW-1185">Reference proteome</keyword>
<protein>
    <submittedName>
        <fullName evidence="2">Uncharacterized protein</fullName>
    </submittedName>
</protein>
<keyword evidence="1" id="KW-0732">Signal</keyword>